<dbReference type="Proteomes" id="UP001500523">
    <property type="component" value="Unassembled WGS sequence"/>
</dbReference>
<proteinExistence type="predicted"/>
<dbReference type="EMBL" id="BAABBF010000001">
    <property type="protein sequence ID" value="GAA3695410.1"/>
    <property type="molecule type" value="Genomic_DNA"/>
</dbReference>
<dbReference type="InterPro" id="IPR010281">
    <property type="entry name" value="DUF885"/>
</dbReference>
<reference evidence="2" key="1">
    <citation type="journal article" date="2019" name="Int. J. Syst. Evol. Microbiol.">
        <title>The Global Catalogue of Microorganisms (GCM) 10K type strain sequencing project: providing services to taxonomists for standard genome sequencing and annotation.</title>
        <authorList>
            <consortium name="The Broad Institute Genomics Platform"/>
            <consortium name="The Broad Institute Genome Sequencing Center for Infectious Disease"/>
            <person name="Wu L."/>
            <person name="Ma J."/>
        </authorList>
    </citation>
    <scope>NUCLEOTIDE SEQUENCE [LARGE SCALE GENOMIC DNA]</scope>
    <source>
        <strain evidence="2">JCM 17498</strain>
    </source>
</reference>
<evidence type="ECO:0008006" key="3">
    <source>
        <dbReference type="Google" id="ProtNLM"/>
    </source>
</evidence>
<name>A0ABP7CVI9_9SPHN</name>
<dbReference type="PANTHER" id="PTHR33361">
    <property type="entry name" value="GLR0591 PROTEIN"/>
    <property type="match status" value="1"/>
</dbReference>
<dbReference type="Pfam" id="PF05960">
    <property type="entry name" value="DUF885"/>
    <property type="match status" value="1"/>
</dbReference>
<protein>
    <recommendedName>
        <fullName evidence="3">DUF885 domain-containing protein</fullName>
    </recommendedName>
</protein>
<gene>
    <name evidence="1" type="ORF">GCM10022268_02590</name>
</gene>
<sequence>MIDRRALLAGIAATALPAFADSDDDRVRLALDAAAKAAPAEGLAMLAGLDPRGLAPGHRLDLLTARTGLAIDAGLATRPGDYGLRLRRTLGSADPRAARRRLDRALADLHARSARLFDRIGIAGDTIGARYVRLFAEADGLYTDTAAGRRQAVADMNRDLAIHRAAVARTIADVPPFCLDVTVRVLTPAEVAAGRQGYRTPPAPGRPGAYIVDLADIGRRPAWSLPSVVAHELLPGHMIQLGIEQTSPPHPLRATYAAAFVEGWATYAETLAAPDFRDPRTMLGHLHWLIFRAARGRIDLGIHAEGWSSGDARTRLAAWQGVPVYFATFDADLARIAKEPGTRAAEALAWLALADHAPRTAAARRRWHAAVLANGRKRLDALP</sequence>
<evidence type="ECO:0000313" key="1">
    <source>
        <dbReference type="EMBL" id="GAA3695410.1"/>
    </source>
</evidence>
<organism evidence="1 2">
    <name type="scientific">Sphingomonas cynarae</name>
    <dbReference type="NCBI Taxonomy" id="930197"/>
    <lineage>
        <taxon>Bacteria</taxon>
        <taxon>Pseudomonadati</taxon>
        <taxon>Pseudomonadota</taxon>
        <taxon>Alphaproteobacteria</taxon>
        <taxon>Sphingomonadales</taxon>
        <taxon>Sphingomonadaceae</taxon>
        <taxon>Sphingomonas</taxon>
    </lineage>
</organism>
<dbReference type="RefSeq" id="WP_344691502.1">
    <property type="nucleotide sequence ID" value="NZ_BAABBF010000001.1"/>
</dbReference>
<evidence type="ECO:0000313" key="2">
    <source>
        <dbReference type="Proteomes" id="UP001500523"/>
    </source>
</evidence>
<keyword evidence="2" id="KW-1185">Reference proteome</keyword>
<dbReference type="PANTHER" id="PTHR33361:SF2">
    <property type="entry name" value="DUF885 DOMAIN-CONTAINING PROTEIN"/>
    <property type="match status" value="1"/>
</dbReference>
<accession>A0ABP7CVI9</accession>
<comment type="caution">
    <text evidence="1">The sequence shown here is derived from an EMBL/GenBank/DDBJ whole genome shotgun (WGS) entry which is preliminary data.</text>
</comment>